<sequence length="84" mass="8910">MSESMAVAMVDVSRKNNGSPRGRLVTGAGPGYGMRDVSWRAPSGRTRARGFITVATKNLISVASDLGPPKAISVESDQWSKLFA</sequence>
<organism evidence="2 3">
    <name type="scientific">Elysia crispata</name>
    <name type="common">lettuce slug</name>
    <dbReference type="NCBI Taxonomy" id="231223"/>
    <lineage>
        <taxon>Eukaryota</taxon>
        <taxon>Metazoa</taxon>
        <taxon>Spiralia</taxon>
        <taxon>Lophotrochozoa</taxon>
        <taxon>Mollusca</taxon>
        <taxon>Gastropoda</taxon>
        <taxon>Heterobranchia</taxon>
        <taxon>Euthyneura</taxon>
        <taxon>Panpulmonata</taxon>
        <taxon>Sacoglossa</taxon>
        <taxon>Placobranchoidea</taxon>
        <taxon>Plakobranchidae</taxon>
        <taxon>Elysia</taxon>
    </lineage>
</organism>
<reference evidence="2" key="1">
    <citation type="journal article" date="2023" name="G3 (Bethesda)">
        <title>A reference genome for the long-term kleptoplast-retaining sea slug Elysia crispata morphotype clarki.</title>
        <authorList>
            <person name="Eastman K.E."/>
            <person name="Pendleton A.L."/>
            <person name="Shaikh M.A."/>
            <person name="Suttiyut T."/>
            <person name="Ogas R."/>
            <person name="Tomko P."/>
            <person name="Gavelis G."/>
            <person name="Widhalm J.R."/>
            <person name="Wisecaver J.H."/>
        </authorList>
    </citation>
    <scope>NUCLEOTIDE SEQUENCE</scope>
    <source>
        <strain evidence="2">ECLA1</strain>
    </source>
</reference>
<comment type="caution">
    <text evidence="2">The sequence shown here is derived from an EMBL/GenBank/DDBJ whole genome shotgun (WGS) entry which is preliminary data.</text>
</comment>
<name>A0AAE0XXZ4_9GAST</name>
<feature type="region of interest" description="Disordered" evidence="1">
    <location>
        <begin position="1"/>
        <end position="29"/>
    </location>
</feature>
<proteinExistence type="predicted"/>
<keyword evidence="3" id="KW-1185">Reference proteome</keyword>
<evidence type="ECO:0000256" key="1">
    <source>
        <dbReference type="SAM" id="MobiDB-lite"/>
    </source>
</evidence>
<gene>
    <name evidence="2" type="ORF">RRG08_043073</name>
</gene>
<dbReference type="Proteomes" id="UP001283361">
    <property type="component" value="Unassembled WGS sequence"/>
</dbReference>
<dbReference type="AlphaFoldDB" id="A0AAE0XXZ4"/>
<protein>
    <submittedName>
        <fullName evidence="2">Uncharacterized protein</fullName>
    </submittedName>
</protein>
<evidence type="ECO:0000313" key="2">
    <source>
        <dbReference type="EMBL" id="KAK3725656.1"/>
    </source>
</evidence>
<accession>A0AAE0XXZ4</accession>
<dbReference type="EMBL" id="JAWDGP010007329">
    <property type="protein sequence ID" value="KAK3725656.1"/>
    <property type="molecule type" value="Genomic_DNA"/>
</dbReference>
<evidence type="ECO:0000313" key="3">
    <source>
        <dbReference type="Proteomes" id="UP001283361"/>
    </source>
</evidence>